<keyword evidence="2" id="KW-1185">Reference proteome</keyword>
<reference evidence="2" key="1">
    <citation type="submission" date="2014-12" db="EMBL/GenBank/DDBJ databases">
        <authorList>
            <person name="Smet A."/>
        </authorList>
    </citation>
    <scope>NUCLEOTIDE SEQUENCE [LARGE SCALE GENOMIC DNA]</scope>
</reference>
<evidence type="ECO:0000313" key="1">
    <source>
        <dbReference type="EMBL" id="CRI34536.1"/>
    </source>
</evidence>
<name>A0A0K2XSZ0_HELHE</name>
<sequence length="37" mass="4022">MLLGDFGGKEKLILMLSGFGNKSTTFVVKGMVFLQTL</sequence>
<evidence type="ECO:0000313" key="2">
    <source>
        <dbReference type="Proteomes" id="UP000046090"/>
    </source>
</evidence>
<protein>
    <submittedName>
        <fullName evidence="1">Uncharacterized protein</fullName>
    </submittedName>
</protein>
<accession>A0A0K2XSZ0</accession>
<gene>
    <name evidence="1" type="ORF">HHE01_03370</name>
</gene>
<dbReference type="Proteomes" id="UP000046090">
    <property type="component" value="Unassembled WGS sequence"/>
</dbReference>
<organism evidence="1 2">
    <name type="scientific">Helicobacter heilmannii</name>
    <dbReference type="NCBI Taxonomy" id="35817"/>
    <lineage>
        <taxon>Bacteria</taxon>
        <taxon>Pseudomonadati</taxon>
        <taxon>Campylobacterota</taxon>
        <taxon>Epsilonproteobacteria</taxon>
        <taxon>Campylobacterales</taxon>
        <taxon>Helicobacteraceae</taxon>
        <taxon>Helicobacter</taxon>
    </lineage>
</organism>
<dbReference type="AlphaFoldDB" id="A0A0K2XSZ0"/>
<proteinExistence type="predicted"/>
<dbReference type="EMBL" id="CDMK01000002">
    <property type="protein sequence ID" value="CRI34536.1"/>
    <property type="molecule type" value="Genomic_DNA"/>
</dbReference>